<comment type="caution">
    <text evidence="15">The sequence shown here is derived from an EMBL/GenBank/DDBJ whole genome shotgun (WGS) entry which is preliminary data.</text>
</comment>
<feature type="domain" description="HhH-GPD" evidence="14">
    <location>
        <begin position="28"/>
        <end position="174"/>
    </location>
</feature>
<evidence type="ECO:0000313" key="15">
    <source>
        <dbReference type="EMBL" id="MFC0082825.1"/>
    </source>
</evidence>
<dbReference type="InterPro" id="IPR003265">
    <property type="entry name" value="HhH-GPD_domain"/>
</dbReference>
<accession>A0ABV6C550</accession>
<reference evidence="15 16" key="1">
    <citation type="submission" date="2024-09" db="EMBL/GenBank/DDBJ databases">
        <authorList>
            <person name="Sun Q."/>
            <person name="Mori K."/>
        </authorList>
    </citation>
    <scope>NUCLEOTIDE SEQUENCE [LARGE SCALE GENOMIC DNA]</scope>
    <source>
        <strain evidence="15 16">JCM 15389</strain>
    </source>
</reference>
<evidence type="ECO:0000256" key="13">
    <source>
        <dbReference type="ARBA" id="ARBA00023295"/>
    </source>
</evidence>
<dbReference type="PROSITE" id="PS01155">
    <property type="entry name" value="ENDONUCLEASE_III_2"/>
    <property type="match status" value="1"/>
</dbReference>
<evidence type="ECO:0000256" key="6">
    <source>
        <dbReference type="ARBA" id="ARBA00022485"/>
    </source>
</evidence>
<comment type="catalytic activity">
    <reaction evidence="1">
        <text>Hydrolyzes free adenine bases from 7,8-dihydro-8-oxoguanine:adenine mismatched double-stranded DNA, leaving an apurinic site.</text>
        <dbReference type="EC" id="3.2.2.31"/>
    </reaction>
</comment>
<evidence type="ECO:0000313" key="16">
    <source>
        <dbReference type="Proteomes" id="UP001589788"/>
    </source>
</evidence>
<dbReference type="Pfam" id="PF00730">
    <property type="entry name" value="HhH-GPD"/>
    <property type="match status" value="1"/>
</dbReference>
<dbReference type="InterPro" id="IPR000445">
    <property type="entry name" value="HhH_motif"/>
</dbReference>
<keyword evidence="7" id="KW-0479">Metal-binding</keyword>
<dbReference type="InterPro" id="IPR023170">
    <property type="entry name" value="HhH_base_excis_C"/>
</dbReference>
<gene>
    <name evidence="15" type="ORF">ACFFRE_11860</name>
</gene>
<dbReference type="InterPro" id="IPR004036">
    <property type="entry name" value="Endonuclease-III-like_CS2"/>
</dbReference>
<evidence type="ECO:0000256" key="7">
    <source>
        <dbReference type="ARBA" id="ARBA00022723"/>
    </source>
</evidence>
<dbReference type="InterPro" id="IPR003651">
    <property type="entry name" value="Endonuclease3_FeS-loop_motif"/>
</dbReference>
<dbReference type="RefSeq" id="WP_248105476.1">
    <property type="nucleotide sequence ID" value="NZ_JAKHEX010000002.1"/>
</dbReference>
<evidence type="ECO:0000256" key="8">
    <source>
        <dbReference type="ARBA" id="ARBA00022763"/>
    </source>
</evidence>
<dbReference type="Gene3D" id="1.10.1670.10">
    <property type="entry name" value="Helix-hairpin-Helix base-excision DNA repair enzymes (C-terminal)"/>
    <property type="match status" value="1"/>
</dbReference>
<comment type="similarity">
    <text evidence="3">Belongs to the Nth/MutY family.</text>
</comment>
<dbReference type="SUPFAM" id="SSF48150">
    <property type="entry name" value="DNA-glycosylase"/>
    <property type="match status" value="1"/>
</dbReference>
<dbReference type="SMART" id="SM00478">
    <property type="entry name" value="ENDO3c"/>
    <property type="match status" value="1"/>
</dbReference>
<evidence type="ECO:0000256" key="9">
    <source>
        <dbReference type="ARBA" id="ARBA00022801"/>
    </source>
</evidence>
<dbReference type="SMART" id="SM00525">
    <property type="entry name" value="FES"/>
    <property type="match status" value="1"/>
</dbReference>
<evidence type="ECO:0000256" key="1">
    <source>
        <dbReference type="ARBA" id="ARBA00000843"/>
    </source>
</evidence>
<evidence type="ECO:0000259" key="14">
    <source>
        <dbReference type="SMART" id="SM00478"/>
    </source>
</evidence>
<dbReference type="Pfam" id="PF10576">
    <property type="entry name" value="EndIII_4Fe-2S"/>
    <property type="match status" value="1"/>
</dbReference>
<dbReference type="InterPro" id="IPR011257">
    <property type="entry name" value="DNA_glycosylase"/>
</dbReference>
<keyword evidence="13" id="KW-0326">Glycosidase</keyword>
<evidence type="ECO:0000256" key="2">
    <source>
        <dbReference type="ARBA" id="ARBA00001966"/>
    </source>
</evidence>
<dbReference type="Gene3D" id="1.10.340.30">
    <property type="entry name" value="Hypothetical protein, domain 2"/>
    <property type="match status" value="1"/>
</dbReference>
<evidence type="ECO:0000256" key="10">
    <source>
        <dbReference type="ARBA" id="ARBA00023004"/>
    </source>
</evidence>
<name>A0ABV6C550_9ACTN</name>
<evidence type="ECO:0000256" key="4">
    <source>
        <dbReference type="ARBA" id="ARBA00012045"/>
    </source>
</evidence>
<comment type="cofactor">
    <cofactor evidence="2">
        <name>[4Fe-4S] cluster</name>
        <dbReference type="ChEBI" id="CHEBI:49883"/>
    </cofactor>
</comment>
<evidence type="ECO:0000256" key="5">
    <source>
        <dbReference type="ARBA" id="ARBA00022023"/>
    </source>
</evidence>
<dbReference type="EMBL" id="JBHLYQ010000162">
    <property type="protein sequence ID" value="MFC0082825.1"/>
    <property type="molecule type" value="Genomic_DNA"/>
</dbReference>
<evidence type="ECO:0000256" key="11">
    <source>
        <dbReference type="ARBA" id="ARBA00023014"/>
    </source>
</evidence>
<evidence type="ECO:0000256" key="12">
    <source>
        <dbReference type="ARBA" id="ARBA00023204"/>
    </source>
</evidence>
<dbReference type="InterPro" id="IPR004035">
    <property type="entry name" value="Endouclease-III_FeS-bd_BS"/>
</dbReference>
<keyword evidence="12" id="KW-0234">DNA repair</keyword>
<dbReference type="PANTHER" id="PTHR42944">
    <property type="entry name" value="ADENINE DNA GLYCOSYLASE"/>
    <property type="match status" value="1"/>
</dbReference>
<proteinExistence type="inferred from homology"/>
<keyword evidence="16" id="KW-1185">Reference proteome</keyword>
<keyword evidence="6" id="KW-0004">4Fe-4S</keyword>
<dbReference type="CDD" id="cd00056">
    <property type="entry name" value="ENDO3c"/>
    <property type="match status" value="1"/>
</dbReference>
<organism evidence="15 16">
    <name type="scientific">Aciditerrimonas ferrireducens</name>
    <dbReference type="NCBI Taxonomy" id="667306"/>
    <lineage>
        <taxon>Bacteria</taxon>
        <taxon>Bacillati</taxon>
        <taxon>Actinomycetota</taxon>
        <taxon>Acidimicrobiia</taxon>
        <taxon>Acidimicrobiales</taxon>
        <taxon>Acidimicrobiaceae</taxon>
        <taxon>Aciditerrimonas</taxon>
    </lineage>
</organism>
<keyword evidence="11" id="KW-0411">Iron-sulfur</keyword>
<evidence type="ECO:0000256" key="3">
    <source>
        <dbReference type="ARBA" id="ARBA00008343"/>
    </source>
</evidence>
<dbReference type="EC" id="3.2.2.31" evidence="4"/>
<keyword evidence="10" id="KW-0408">Iron</keyword>
<dbReference type="PROSITE" id="PS00764">
    <property type="entry name" value="ENDONUCLEASE_III_1"/>
    <property type="match status" value="1"/>
</dbReference>
<dbReference type="PANTHER" id="PTHR42944:SF1">
    <property type="entry name" value="ADENINE DNA GLYCOSYLASE"/>
    <property type="match status" value="1"/>
</dbReference>
<dbReference type="Proteomes" id="UP001589788">
    <property type="component" value="Unassembled WGS sequence"/>
</dbReference>
<sequence>MLEASARLRPWPWRTTRDPWAVLVSEVMLQQTQAARVVGPYGRFLDRFPTPAACAAASPAEVLRCWAGLGYNRRALALQRAAVRIVDEHGGQVPSDVAALEGLPGVGAYTARAVLCFAFGQPVGVVDTNVRRVLQRAWLGRAVPPRTLQAEADRLVPAERAWDYHQALMDLGAQTCTSRRPRCAACPLAGLCRWRAAGHRGPDPGGGMARQGPFEGSDRQGRGRLVAALRQGPVPAGAWAEAAGWPDEPDRAARIAARLIRDGLAELDAAGSLRLAGDRAGVDG</sequence>
<keyword evidence="9" id="KW-0378">Hydrolase</keyword>
<dbReference type="Pfam" id="PF00633">
    <property type="entry name" value="HHH"/>
    <property type="match status" value="1"/>
</dbReference>
<dbReference type="InterPro" id="IPR044298">
    <property type="entry name" value="MIG/MutY"/>
</dbReference>
<protein>
    <recommendedName>
        <fullName evidence="5">Adenine DNA glycosylase</fullName>
        <ecNumber evidence="4">3.2.2.31</ecNumber>
    </recommendedName>
</protein>
<keyword evidence="8" id="KW-0227">DNA damage</keyword>